<dbReference type="RefSeq" id="XP_004178698.1">
    <property type="nucleotide sequence ID" value="XM_004178650.1"/>
</dbReference>
<dbReference type="Proteomes" id="UP000002866">
    <property type="component" value="Chromosome 2"/>
</dbReference>
<dbReference type="InterPro" id="IPR007248">
    <property type="entry name" value="Mpv17_PMP22"/>
</dbReference>
<dbReference type="EMBL" id="HE806317">
    <property type="protein sequence ID" value="CCH59179.1"/>
    <property type="molecule type" value="Genomic_DNA"/>
</dbReference>
<evidence type="ECO:0000256" key="4">
    <source>
        <dbReference type="ARBA" id="ARBA00022989"/>
    </source>
</evidence>
<dbReference type="GO" id="GO:0005739">
    <property type="term" value="C:mitochondrion"/>
    <property type="evidence" value="ECO:0007669"/>
    <property type="project" value="TreeGrafter"/>
</dbReference>
<feature type="transmembrane region" description="Helical" evidence="6">
    <location>
        <begin position="12"/>
        <end position="33"/>
    </location>
</feature>
<organism evidence="7 8">
    <name type="scientific">Henningerozyma blattae (strain ATCC 34711 / CBS 6284 / DSM 70876 / NBRC 10599 / NRRL Y-10934 / UCD 77-7)</name>
    <name type="common">Yeast</name>
    <name type="synonym">Tetrapisispora blattae</name>
    <dbReference type="NCBI Taxonomy" id="1071380"/>
    <lineage>
        <taxon>Eukaryota</taxon>
        <taxon>Fungi</taxon>
        <taxon>Dikarya</taxon>
        <taxon>Ascomycota</taxon>
        <taxon>Saccharomycotina</taxon>
        <taxon>Saccharomycetes</taxon>
        <taxon>Saccharomycetales</taxon>
        <taxon>Saccharomycetaceae</taxon>
        <taxon>Henningerozyma</taxon>
    </lineage>
</organism>
<feature type="transmembrane region" description="Helical" evidence="6">
    <location>
        <begin position="169"/>
        <end position="186"/>
    </location>
</feature>
<proteinExistence type="inferred from homology"/>
<accession>I2GYH7</accession>
<dbReference type="HOGENOM" id="CLU_1273020_0_0_1"/>
<dbReference type="GeneID" id="14494780"/>
<reference evidence="7 8" key="1">
    <citation type="journal article" date="2011" name="Proc. Natl. Acad. Sci. U.S.A.">
        <title>Evolutionary erosion of yeast sex chromosomes by mating-type switching accidents.</title>
        <authorList>
            <person name="Gordon J.L."/>
            <person name="Armisen D."/>
            <person name="Proux-Wera E."/>
            <person name="Oheigeartaigh S.S."/>
            <person name="Byrne K.P."/>
            <person name="Wolfe K.H."/>
        </authorList>
    </citation>
    <scope>NUCLEOTIDE SEQUENCE [LARGE SCALE GENOMIC DNA]</scope>
    <source>
        <strain evidence="8">ATCC 34711 / CBS 6284 / DSM 70876 / NBRC 10599 / NRRL Y-10934 / UCD 77-7</strain>
    </source>
</reference>
<evidence type="ECO:0000256" key="5">
    <source>
        <dbReference type="ARBA" id="ARBA00023136"/>
    </source>
</evidence>
<comment type="similarity">
    <text evidence="2 6">Belongs to the peroxisomal membrane protein PXMP2/4 family.</text>
</comment>
<keyword evidence="4 6" id="KW-1133">Transmembrane helix</keyword>
<feature type="transmembrane region" description="Helical" evidence="6">
    <location>
        <begin position="95"/>
        <end position="115"/>
    </location>
</feature>
<dbReference type="InParanoid" id="I2GYH7"/>
<dbReference type="STRING" id="1071380.I2GYH7"/>
<feature type="transmembrane region" description="Helical" evidence="6">
    <location>
        <begin position="39"/>
        <end position="62"/>
    </location>
</feature>
<keyword evidence="5 6" id="KW-0472">Membrane</keyword>
<dbReference type="OrthoDB" id="10267969at2759"/>
<gene>
    <name evidence="7" type="primary">TBLA0B03380</name>
    <name evidence="7" type="ORF">TBLA_0B03380</name>
</gene>
<dbReference type="PANTHER" id="PTHR11266">
    <property type="entry name" value="PEROXISOMAL MEMBRANE PROTEIN 2, PXMP2 MPV17"/>
    <property type="match status" value="1"/>
</dbReference>
<evidence type="ECO:0000313" key="8">
    <source>
        <dbReference type="Proteomes" id="UP000002866"/>
    </source>
</evidence>
<evidence type="ECO:0000313" key="7">
    <source>
        <dbReference type="EMBL" id="CCH59179.1"/>
    </source>
</evidence>
<comment type="subcellular location">
    <subcellularLocation>
        <location evidence="1">Membrane</location>
        <topology evidence="1">Multi-pass membrane protein</topology>
    </subcellularLocation>
</comment>
<evidence type="ECO:0000256" key="3">
    <source>
        <dbReference type="ARBA" id="ARBA00022692"/>
    </source>
</evidence>
<name>I2GYH7_HENB6</name>
<dbReference type="GO" id="GO:0016020">
    <property type="term" value="C:membrane"/>
    <property type="evidence" value="ECO:0007669"/>
    <property type="project" value="UniProtKB-SubCell"/>
</dbReference>
<dbReference type="KEGG" id="tbl:TBLA_0B03380"/>
<keyword evidence="3 6" id="KW-0812">Transmembrane</keyword>
<feature type="transmembrane region" description="Helical" evidence="6">
    <location>
        <begin position="127"/>
        <end position="149"/>
    </location>
</feature>
<dbReference type="Pfam" id="PF04117">
    <property type="entry name" value="Mpv17_PMP22"/>
    <property type="match status" value="1"/>
</dbReference>
<evidence type="ECO:0000256" key="6">
    <source>
        <dbReference type="RuleBase" id="RU363053"/>
    </source>
</evidence>
<dbReference type="eggNOG" id="KOG1944">
    <property type="taxonomic scope" value="Eukaryota"/>
</dbReference>
<feature type="transmembrane region" description="Helical" evidence="6">
    <location>
        <begin position="198"/>
        <end position="215"/>
    </location>
</feature>
<evidence type="ECO:0000256" key="1">
    <source>
        <dbReference type="ARBA" id="ARBA00004141"/>
    </source>
</evidence>
<keyword evidence="8" id="KW-1185">Reference proteome</keyword>
<protein>
    <submittedName>
        <fullName evidence="7">Uncharacterized protein</fullName>
    </submittedName>
</protein>
<dbReference type="OMA" id="WNCFICI"/>
<evidence type="ECO:0000256" key="2">
    <source>
        <dbReference type="ARBA" id="ARBA00006824"/>
    </source>
</evidence>
<dbReference type="PANTHER" id="PTHR11266:SF50">
    <property type="entry name" value="VACUOLAR MEMBRANE PROTEIN YOR292C"/>
    <property type="match status" value="1"/>
</dbReference>
<dbReference type="AlphaFoldDB" id="I2GYH7"/>
<sequence length="217" mass="25435">MKILTTPLQRQYTGLIVSELLLLFLTGINYTSYYESNPVFITVMIDSILFAFSDTLAQLIAVEQKKLNAKKNKKKSFENIGEKYEPVSRTSSFDYYRSLTFIIWGILMAYLQLVWYEYLRSKFQDNYFMIVLADQAIFVPISLAGMLVYVNYIQDFGDLKLLISKFKNLFVYTLICNYIVWPVIQYCNFKYIPDYLQVPFGCAIGVVWNCFICIIQH</sequence>